<feature type="compositionally biased region" description="Basic and acidic residues" evidence="1">
    <location>
        <begin position="1"/>
        <end position="15"/>
    </location>
</feature>
<dbReference type="EMBL" id="JACEIK010026562">
    <property type="protein sequence ID" value="MCE5166582.1"/>
    <property type="molecule type" value="Genomic_DNA"/>
</dbReference>
<organism evidence="2 3">
    <name type="scientific">Datura stramonium</name>
    <name type="common">Jimsonweed</name>
    <name type="synonym">Common thornapple</name>
    <dbReference type="NCBI Taxonomy" id="4076"/>
    <lineage>
        <taxon>Eukaryota</taxon>
        <taxon>Viridiplantae</taxon>
        <taxon>Streptophyta</taxon>
        <taxon>Embryophyta</taxon>
        <taxon>Tracheophyta</taxon>
        <taxon>Spermatophyta</taxon>
        <taxon>Magnoliopsida</taxon>
        <taxon>eudicotyledons</taxon>
        <taxon>Gunneridae</taxon>
        <taxon>Pentapetalae</taxon>
        <taxon>asterids</taxon>
        <taxon>lamiids</taxon>
        <taxon>Solanales</taxon>
        <taxon>Solanaceae</taxon>
        <taxon>Solanoideae</taxon>
        <taxon>Datureae</taxon>
        <taxon>Datura</taxon>
    </lineage>
</organism>
<feature type="compositionally biased region" description="Basic and acidic residues" evidence="1">
    <location>
        <begin position="28"/>
        <end position="59"/>
    </location>
</feature>
<evidence type="ECO:0000313" key="3">
    <source>
        <dbReference type="Proteomes" id="UP000823775"/>
    </source>
</evidence>
<comment type="caution">
    <text evidence="2">The sequence shown here is derived from an EMBL/GenBank/DDBJ whole genome shotgun (WGS) entry which is preliminary data.</text>
</comment>
<proteinExistence type="predicted"/>
<evidence type="ECO:0000256" key="1">
    <source>
        <dbReference type="SAM" id="MobiDB-lite"/>
    </source>
</evidence>
<keyword evidence="3" id="KW-1185">Reference proteome</keyword>
<sequence length="97" mass="11504">MGHHETNSSSSRDRSPSQQRHRHKRKDRNLDRGLSSEKRERRSGRDVTEHRSPRPRRDYSYSASDHQSMDHHRSSSNFNVDTERKNEVFDSTGSENR</sequence>
<dbReference type="Proteomes" id="UP000823775">
    <property type="component" value="Unassembled WGS sequence"/>
</dbReference>
<feature type="region of interest" description="Disordered" evidence="1">
    <location>
        <begin position="1"/>
        <end position="97"/>
    </location>
</feature>
<name>A0ABS8Y7W3_DATST</name>
<accession>A0ABS8Y7W3</accession>
<reference evidence="2 3" key="1">
    <citation type="journal article" date="2021" name="BMC Genomics">
        <title>Datura genome reveals duplications of psychoactive alkaloid biosynthetic genes and high mutation rate following tissue culture.</title>
        <authorList>
            <person name="Rajewski A."/>
            <person name="Carter-House D."/>
            <person name="Stajich J."/>
            <person name="Litt A."/>
        </authorList>
    </citation>
    <scope>NUCLEOTIDE SEQUENCE [LARGE SCALE GENOMIC DNA]</scope>
    <source>
        <strain evidence="2">AR-01</strain>
    </source>
</reference>
<feature type="non-terminal residue" evidence="2">
    <location>
        <position position="97"/>
    </location>
</feature>
<protein>
    <submittedName>
        <fullName evidence="2">Uncharacterized protein</fullName>
    </submittedName>
</protein>
<gene>
    <name evidence="2" type="ORF">HAX54_022095</name>
</gene>
<evidence type="ECO:0000313" key="2">
    <source>
        <dbReference type="EMBL" id="MCE5166582.1"/>
    </source>
</evidence>